<reference evidence="1" key="2">
    <citation type="submission" date="2022-01" db="EMBL/GenBank/DDBJ databases">
        <authorList>
            <person name="Yamashiro T."/>
            <person name="Shiraishi A."/>
            <person name="Satake H."/>
            <person name="Nakayama K."/>
        </authorList>
    </citation>
    <scope>NUCLEOTIDE SEQUENCE</scope>
</reference>
<accession>A0ABQ5BL80</accession>
<reference evidence="1" key="1">
    <citation type="journal article" date="2022" name="Int. J. Mol. Sci.">
        <title>Draft Genome of Tanacetum Coccineum: Genomic Comparison of Closely Related Tanacetum-Family Plants.</title>
        <authorList>
            <person name="Yamashiro T."/>
            <person name="Shiraishi A."/>
            <person name="Nakayama K."/>
            <person name="Satake H."/>
        </authorList>
    </citation>
    <scope>NUCLEOTIDE SEQUENCE</scope>
</reference>
<protein>
    <recommendedName>
        <fullName evidence="3">Reverse transcriptase domain-containing protein</fullName>
    </recommendedName>
</protein>
<dbReference type="EMBL" id="BQNB010013322">
    <property type="protein sequence ID" value="GJT14548.1"/>
    <property type="molecule type" value="Genomic_DNA"/>
</dbReference>
<sequence>MEWGKSQRGMVVSNVGELQTFSRETLSKIEEYSDRGNGKAQDWRVRIGNQRSKKKASRNLKTLHISYIGQEHQNLSKIVVSFTPTPPEIDTKKLRVKAPDKPEKLEKSKMLELPQELSRVHHTFHVSNLKKCYADEPLVMPLEGIHVDDKLQFMEEPIEIMEREIKRLKQSRIPLVNIRWNSRRGPEFTWEREDSFKQKYP</sequence>
<keyword evidence="2" id="KW-1185">Reference proteome</keyword>
<organism evidence="1 2">
    <name type="scientific">Tanacetum coccineum</name>
    <dbReference type="NCBI Taxonomy" id="301880"/>
    <lineage>
        <taxon>Eukaryota</taxon>
        <taxon>Viridiplantae</taxon>
        <taxon>Streptophyta</taxon>
        <taxon>Embryophyta</taxon>
        <taxon>Tracheophyta</taxon>
        <taxon>Spermatophyta</taxon>
        <taxon>Magnoliopsida</taxon>
        <taxon>eudicotyledons</taxon>
        <taxon>Gunneridae</taxon>
        <taxon>Pentapetalae</taxon>
        <taxon>asterids</taxon>
        <taxon>campanulids</taxon>
        <taxon>Asterales</taxon>
        <taxon>Asteraceae</taxon>
        <taxon>Asteroideae</taxon>
        <taxon>Anthemideae</taxon>
        <taxon>Anthemidinae</taxon>
        <taxon>Tanacetum</taxon>
    </lineage>
</organism>
<comment type="caution">
    <text evidence="1">The sequence shown here is derived from an EMBL/GenBank/DDBJ whole genome shotgun (WGS) entry which is preliminary data.</text>
</comment>
<evidence type="ECO:0000313" key="1">
    <source>
        <dbReference type="EMBL" id="GJT14548.1"/>
    </source>
</evidence>
<name>A0ABQ5BL80_9ASTR</name>
<evidence type="ECO:0008006" key="3">
    <source>
        <dbReference type="Google" id="ProtNLM"/>
    </source>
</evidence>
<gene>
    <name evidence="1" type="ORF">Tco_0861590</name>
</gene>
<evidence type="ECO:0000313" key="2">
    <source>
        <dbReference type="Proteomes" id="UP001151760"/>
    </source>
</evidence>
<proteinExistence type="predicted"/>
<dbReference type="PANTHER" id="PTHR46148:SF59">
    <property type="entry name" value="NUCLEOTIDYLTRANSFERASE, RIBONUCLEASE H"/>
    <property type="match status" value="1"/>
</dbReference>
<dbReference type="PANTHER" id="PTHR46148">
    <property type="entry name" value="CHROMO DOMAIN-CONTAINING PROTEIN"/>
    <property type="match status" value="1"/>
</dbReference>
<dbReference type="Proteomes" id="UP001151760">
    <property type="component" value="Unassembled WGS sequence"/>
</dbReference>